<evidence type="ECO:0000259" key="1">
    <source>
        <dbReference type="Pfam" id="PF07883"/>
    </source>
</evidence>
<protein>
    <submittedName>
        <fullName evidence="2">Cupin domain-containing protein</fullName>
    </submittedName>
</protein>
<sequence length="127" mass="13606">MIGYVGNIEEATEQNSNFRQVVFTGAHTQLVAMSLLPGEDIGSEVHASVDQFFRLESGALKIVMNGEEATLTDGMAAIVPAGVTHNVINIGSEVAKLYTLYSPPNHPANTIHTTKAEAMAAELEEHK</sequence>
<dbReference type="Proteomes" id="UP000229574">
    <property type="component" value="Unassembled WGS sequence"/>
</dbReference>
<name>A0A2H0WZ52_9BACT</name>
<dbReference type="AlphaFoldDB" id="A0A2H0WZ52"/>
<proteinExistence type="predicted"/>
<dbReference type="InterPro" id="IPR052538">
    <property type="entry name" value="Flavonoid_dioxygenase-like"/>
</dbReference>
<dbReference type="InterPro" id="IPR014710">
    <property type="entry name" value="RmlC-like_jellyroll"/>
</dbReference>
<dbReference type="EMBL" id="PEYY01000080">
    <property type="protein sequence ID" value="PIS17953.1"/>
    <property type="molecule type" value="Genomic_DNA"/>
</dbReference>
<evidence type="ECO:0000313" key="2">
    <source>
        <dbReference type="EMBL" id="PIS17953.1"/>
    </source>
</evidence>
<comment type="caution">
    <text evidence="2">The sequence shown here is derived from an EMBL/GenBank/DDBJ whole genome shotgun (WGS) entry which is preliminary data.</text>
</comment>
<reference evidence="3" key="1">
    <citation type="submission" date="2017-09" db="EMBL/GenBank/DDBJ databases">
        <title>Depth-based differentiation of microbial function through sediment-hosted aquifers and enrichment of novel symbionts in the deep terrestrial subsurface.</title>
        <authorList>
            <person name="Probst A.J."/>
            <person name="Ladd B."/>
            <person name="Jarett J.K."/>
            <person name="Geller-Mcgrath D.E."/>
            <person name="Sieber C.M.K."/>
            <person name="Emerson J.B."/>
            <person name="Anantharaman K."/>
            <person name="Thomas B.C."/>
            <person name="Malmstrom R."/>
            <person name="Stieglmeier M."/>
            <person name="Klingl A."/>
            <person name="Woyke T."/>
            <person name="Ryan C.M."/>
            <person name="Banfield J.F."/>
        </authorList>
    </citation>
    <scope>NUCLEOTIDE SEQUENCE [LARGE SCALE GENOMIC DNA]</scope>
</reference>
<dbReference type="PANTHER" id="PTHR43346">
    <property type="entry name" value="LIGAND BINDING DOMAIN PROTEIN, PUTATIVE (AFU_ORTHOLOGUE AFUA_6G14370)-RELATED"/>
    <property type="match status" value="1"/>
</dbReference>
<feature type="domain" description="Cupin type-2" evidence="1">
    <location>
        <begin position="33"/>
        <end position="100"/>
    </location>
</feature>
<dbReference type="SUPFAM" id="SSF51182">
    <property type="entry name" value="RmlC-like cupins"/>
    <property type="match status" value="1"/>
</dbReference>
<dbReference type="InterPro" id="IPR011051">
    <property type="entry name" value="RmlC_Cupin_sf"/>
</dbReference>
<dbReference type="Pfam" id="PF07883">
    <property type="entry name" value="Cupin_2"/>
    <property type="match status" value="1"/>
</dbReference>
<evidence type="ECO:0000313" key="3">
    <source>
        <dbReference type="Proteomes" id="UP000229574"/>
    </source>
</evidence>
<organism evidence="2 3">
    <name type="scientific">Candidatus Collierbacteria bacterium CG09_land_8_20_14_0_10_46_12</name>
    <dbReference type="NCBI Taxonomy" id="1974533"/>
    <lineage>
        <taxon>Bacteria</taxon>
        <taxon>Candidatus Collieribacteriota</taxon>
    </lineage>
</organism>
<gene>
    <name evidence="2" type="ORF">COT54_01925</name>
</gene>
<dbReference type="Gene3D" id="2.60.120.10">
    <property type="entry name" value="Jelly Rolls"/>
    <property type="match status" value="1"/>
</dbReference>
<dbReference type="PANTHER" id="PTHR43346:SF1">
    <property type="entry name" value="QUERCETIN 2,3-DIOXYGENASE-RELATED"/>
    <property type="match status" value="1"/>
</dbReference>
<dbReference type="InterPro" id="IPR013096">
    <property type="entry name" value="Cupin_2"/>
</dbReference>
<accession>A0A2H0WZ52</accession>
<dbReference type="CDD" id="cd02223">
    <property type="entry name" value="cupin_Bh2720-like"/>
    <property type="match status" value="1"/>
</dbReference>